<dbReference type="InterPro" id="IPR023393">
    <property type="entry name" value="START-like_dom_sf"/>
</dbReference>
<dbReference type="InterPro" id="IPR013538">
    <property type="entry name" value="ASHA1/2-like_C"/>
</dbReference>
<dbReference type="Proteomes" id="UP000198802">
    <property type="component" value="Unassembled WGS sequence"/>
</dbReference>
<reference evidence="4" key="1">
    <citation type="submission" date="2015-11" db="EMBL/GenBank/DDBJ databases">
        <authorList>
            <person name="Varghese N."/>
        </authorList>
    </citation>
    <scope>NUCLEOTIDE SEQUENCE [LARGE SCALE GENOMIC DNA]</scope>
    <source>
        <strain evidence="4">DSM 45899</strain>
    </source>
</reference>
<dbReference type="SUPFAM" id="SSF55961">
    <property type="entry name" value="Bet v1-like"/>
    <property type="match status" value="1"/>
</dbReference>
<protein>
    <submittedName>
        <fullName evidence="3">Uncharacterized conserved protein YndB, AHSA1/START domain</fullName>
    </submittedName>
</protein>
<dbReference type="EMBL" id="FAOZ01000006">
    <property type="protein sequence ID" value="CUU55901.1"/>
    <property type="molecule type" value="Genomic_DNA"/>
</dbReference>
<dbReference type="Gene3D" id="3.30.530.20">
    <property type="match status" value="1"/>
</dbReference>
<sequence>MSPIPTGRVIGEGDRCRLVLTRTFQAPVREVWAAVTEDARLARWIGTFTGDPASGEVTFQMTAEDGAPAQQVEIRECTPPHALRVGIHAGSERWLLDLELAEADGVTTLTFSQPGLDPAAAENVGPGWEYYLDRLVAAETGGEPAAVDFERDYYPAMRDHYQRQASALSPQA</sequence>
<name>A0A0S4QKB9_9ACTN</name>
<dbReference type="Pfam" id="PF08327">
    <property type="entry name" value="AHSA1"/>
    <property type="match status" value="1"/>
</dbReference>
<accession>A0A0S4QKB9</accession>
<comment type="similarity">
    <text evidence="1">Belongs to the AHA1 family.</text>
</comment>
<dbReference type="CDD" id="cd08899">
    <property type="entry name" value="SRPBCC_CalC_Aha1-like_6"/>
    <property type="match status" value="1"/>
</dbReference>
<organism evidence="3 4">
    <name type="scientific">Parafrankia irregularis</name>
    <dbReference type="NCBI Taxonomy" id="795642"/>
    <lineage>
        <taxon>Bacteria</taxon>
        <taxon>Bacillati</taxon>
        <taxon>Actinomycetota</taxon>
        <taxon>Actinomycetes</taxon>
        <taxon>Frankiales</taxon>
        <taxon>Frankiaceae</taxon>
        <taxon>Parafrankia</taxon>
    </lineage>
</organism>
<dbReference type="AlphaFoldDB" id="A0A0S4QKB9"/>
<evidence type="ECO:0000256" key="1">
    <source>
        <dbReference type="ARBA" id="ARBA00006817"/>
    </source>
</evidence>
<dbReference type="RefSeq" id="WP_091275098.1">
    <property type="nucleotide sequence ID" value="NZ_FAOZ01000006.1"/>
</dbReference>
<evidence type="ECO:0000259" key="2">
    <source>
        <dbReference type="Pfam" id="PF08327"/>
    </source>
</evidence>
<keyword evidence="4" id="KW-1185">Reference proteome</keyword>
<feature type="domain" description="Activator of Hsp90 ATPase homologue 1/2-like C-terminal" evidence="2">
    <location>
        <begin position="26"/>
        <end position="137"/>
    </location>
</feature>
<proteinExistence type="inferred from homology"/>
<evidence type="ECO:0000313" key="3">
    <source>
        <dbReference type="EMBL" id="CUU55901.1"/>
    </source>
</evidence>
<gene>
    <name evidence="3" type="ORF">Ga0074812_106156</name>
</gene>
<evidence type="ECO:0000313" key="4">
    <source>
        <dbReference type="Proteomes" id="UP000198802"/>
    </source>
</evidence>